<gene>
    <name evidence="2" type="ORF">NDU88_006703</name>
</gene>
<protein>
    <submittedName>
        <fullName evidence="2">Uncharacterized protein</fullName>
    </submittedName>
</protein>
<dbReference type="AlphaFoldDB" id="A0AAV7RPK0"/>
<feature type="compositionally biased region" description="Basic and acidic residues" evidence="1">
    <location>
        <begin position="1"/>
        <end position="10"/>
    </location>
</feature>
<feature type="region of interest" description="Disordered" evidence="1">
    <location>
        <begin position="1"/>
        <end position="26"/>
    </location>
</feature>
<accession>A0AAV7RPK0</accession>
<evidence type="ECO:0000313" key="3">
    <source>
        <dbReference type="Proteomes" id="UP001066276"/>
    </source>
</evidence>
<keyword evidence="3" id="KW-1185">Reference proteome</keyword>
<evidence type="ECO:0000313" key="2">
    <source>
        <dbReference type="EMBL" id="KAJ1153945.1"/>
    </source>
</evidence>
<evidence type="ECO:0000256" key="1">
    <source>
        <dbReference type="SAM" id="MobiDB-lite"/>
    </source>
</evidence>
<dbReference type="Proteomes" id="UP001066276">
    <property type="component" value="Chromosome 5"/>
</dbReference>
<reference evidence="2" key="1">
    <citation type="journal article" date="2022" name="bioRxiv">
        <title>Sequencing and chromosome-scale assembly of the giantPleurodeles waltlgenome.</title>
        <authorList>
            <person name="Brown T."/>
            <person name="Elewa A."/>
            <person name="Iarovenko S."/>
            <person name="Subramanian E."/>
            <person name="Araus A.J."/>
            <person name="Petzold A."/>
            <person name="Susuki M."/>
            <person name="Suzuki K.-i.T."/>
            <person name="Hayashi T."/>
            <person name="Toyoda A."/>
            <person name="Oliveira C."/>
            <person name="Osipova E."/>
            <person name="Leigh N.D."/>
            <person name="Simon A."/>
            <person name="Yun M.H."/>
        </authorList>
    </citation>
    <scope>NUCLEOTIDE SEQUENCE</scope>
    <source>
        <strain evidence="2">20211129_DDA</strain>
        <tissue evidence="2">Liver</tissue>
    </source>
</reference>
<sequence>MRRSQAQRDHTTRRRGAAPQAQTSSQSLLRLVLSPLTGNSSAQVSRLLCNEHRVKGHPTPAATADTRIIAAGWCGARKLRVCHVGSRGHLPP</sequence>
<dbReference type="EMBL" id="JANPWB010000009">
    <property type="protein sequence ID" value="KAJ1153945.1"/>
    <property type="molecule type" value="Genomic_DNA"/>
</dbReference>
<name>A0AAV7RPK0_PLEWA</name>
<proteinExistence type="predicted"/>
<comment type="caution">
    <text evidence="2">The sequence shown here is derived from an EMBL/GenBank/DDBJ whole genome shotgun (WGS) entry which is preliminary data.</text>
</comment>
<organism evidence="2 3">
    <name type="scientific">Pleurodeles waltl</name>
    <name type="common">Iberian ribbed newt</name>
    <dbReference type="NCBI Taxonomy" id="8319"/>
    <lineage>
        <taxon>Eukaryota</taxon>
        <taxon>Metazoa</taxon>
        <taxon>Chordata</taxon>
        <taxon>Craniata</taxon>
        <taxon>Vertebrata</taxon>
        <taxon>Euteleostomi</taxon>
        <taxon>Amphibia</taxon>
        <taxon>Batrachia</taxon>
        <taxon>Caudata</taxon>
        <taxon>Salamandroidea</taxon>
        <taxon>Salamandridae</taxon>
        <taxon>Pleurodelinae</taxon>
        <taxon>Pleurodeles</taxon>
    </lineage>
</organism>